<keyword evidence="1" id="KW-1133">Transmembrane helix</keyword>
<keyword evidence="1" id="KW-0812">Transmembrane</keyword>
<evidence type="ECO:0000256" key="1">
    <source>
        <dbReference type="SAM" id="Phobius"/>
    </source>
</evidence>
<protein>
    <recommendedName>
        <fullName evidence="4">RanBP2-type domain-containing protein</fullName>
    </recommendedName>
</protein>
<evidence type="ECO:0008006" key="4">
    <source>
        <dbReference type="Google" id="ProtNLM"/>
    </source>
</evidence>
<organism evidence="2 3">
    <name type="scientific">Slackia piriformis YIT 12062</name>
    <dbReference type="NCBI Taxonomy" id="742818"/>
    <lineage>
        <taxon>Bacteria</taxon>
        <taxon>Bacillati</taxon>
        <taxon>Actinomycetota</taxon>
        <taxon>Coriobacteriia</taxon>
        <taxon>Eggerthellales</taxon>
        <taxon>Eggerthellaceae</taxon>
        <taxon>Slackia</taxon>
    </lineage>
</organism>
<comment type="caution">
    <text evidence="2">The sequence shown here is derived from an EMBL/GenBank/DDBJ whole genome shotgun (WGS) entry which is preliminary data.</text>
</comment>
<gene>
    <name evidence="2" type="ORF">HMPREF9451_01590</name>
</gene>
<evidence type="ECO:0000313" key="3">
    <source>
        <dbReference type="Proteomes" id="UP000006069"/>
    </source>
</evidence>
<dbReference type="AlphaFoldDB" id="K0YI49"/>
<proteinExistence type="predicted"/>
<dbReference type="HOGENOM" id="CLU_397886_0_0_11"/>
<dbReference type="PATRIC" id="fig|742818.3.peg.1676"/>
<keyword evidence="1" id="KW-0472">Membrane</keyword>
<evidence type="ECO:0000313" key="2">
    <source>
        <dbReference type="EMBL" id="EJZ83081.1"/>
    </source>
</evidence>
<sequence>MPAKVRPPFPFRWCVGWLTNNTKSYFDQSKVLGGCFGWEEGCPIFVEAVQVSRDSDRDVAFLQVRVCNVGARCIHSIEILGKILRLDGSVDDVGGVSCDIDISPGDSKPLKALELPYSDVQGASVRIIEADNWSSASVPSPIGKLKSISLSSDAKNERDIELQENSIKSSHEYCFEDKGAWWRCSCGEINLGERANCWACGVDKEFIASLSDEGSLLSKAKERKGAEAEKKARFDKVKKKVGKLAAIISVVVAALVAAWFVLISPAIENSSKQASYDQAQVALDSGDYATAYSGFSALEGFNDSSEKAKQVLSAMPRYWEAVKMLNIDTETASLNLENQGLTYRNPSKTWKGKPPELPSDLPTPSSVAVGFVTIDGPGQLTQVDPASTQPTGYAVNFFYDSGQPKADSDIIAGLRDSLGLTNQLCEGWQVGGSYGAAGLCEVGGEKAFWQIFYYVNADNSIRRIGVFVGQEGGIVTDDDVKALFMSDAGVIPNLFSMVQLYNMESEERTSLLTQCIETNVYSTNGDGECKMWGGVPFGGQLPDGMQFAPPTSSLAGNPPVSYRIVALLDSYSRSPSLSGSAGSSFDSLHSQSFILAPEGMGELQVAEAIASHSGLKDVVTSVETDGLGRLFGKCTLNGKEGVWEISVETYDDSGKLFVNGWAKPLSLYLKHCPDDVSYERLVEKYQHNPTIS</sequence>
<dbReference type="InParanoid" id="K0YI49"/>
<feature type="transmembrane region" description="Helical" evidence="1">
    <location>
        <begin position="241"/>
        <end position="262"/>
    </location>
</feature>
<name>K0YI49_9ACTN</name>
<accession>K0YI49</accession>
<reference evidence="2 3" key="1">
    <citation type="submission" date="2012-08" db="EMBL/GenBank/DDBJ databases">
        <title>The Genome Sequence of Slackia piriformis YIT 12062.</title>
        <authorList>
            <consortium name="The Broad Institute Genome Sequencing Platform"/>
            <person name="Earl A."/>
            <person name="Ward D."/>
            <person name="Feldgarden M."/>
            <person name="Gevers D."/>
            <person name="Morotomi M."/>
            <person name="Walker B."/>
            <person name="Young S.K."/>
            <person name="Zeng Q."/>
            <person name="Gargeya S."/>
            <person name="Fitzgerald M."/>
            <person name="Haas B."/>
            <person name="Abouelleil A."/>
            <person name="Alvarado L."/>
            <person name="Arachchi H.M."/>
            <person name="Berlin A.M."/>
            <person name="Chapman S.B."/>
            <person name="Goldberg J."/>
            <person name="Griggs A."/>
            <person name="Gujja S."/>
            <person name="Hansen M."/>
            <person name="Howarth C."/>
            <person name="Imamovic A."/>
            <person name="Larimer J."/>
            <person name="McCowen C."/>
            <person name="Montmayeur A."/>
            <person name="Murphy C."/>
            <person name="Neiman D."/>
            <person name="Pearson M."/>
            <person name="Priest M."/>
            <person name="Roberts A."/>
            <person name="Saif S."/>
            <person name="Shea T."/>
            <person name="Sisk P."/>
            <person name="Sykes S."/>
            <person name="Wortman J."/>
            <person name="Nusbaum C."/>
            <person name="Birren B."/>
        </authorList>
    </citation>
    <scope>NUCLEOTIDE SEQUENCE [LARGE SCALE GENOMIC DNA]</scope>
    <source>
        <strain evidence="2 3">YIT 12062</strain>
    </source>
</reference>
<keyword evidence="3" id="KW-1185">Reference proteome</keyword>
<dbReference type="EMBL" id="ADMD01000009">
    <property type="protein sequence ID" value="EJZ83081.1"/>
    <property type="molecule type" value="Genomic_DNA"/>
</dbReference>
<dbReference type="Proteomes" id="UP000006069">
    <property type="component" value="Unassembled WGS sequence"/>
</dbReference>